<keyword evidence="5" id="KW-0732">Signal</keyword>
<dbReference type="PROSITE" id="PS50993">
    <property type="entry name" value="NIDOGEN_G2"/>
    <property type="match status" value="1"/>
</dbReference>
<dbReference type="SMART" id="SM00682">
    <property type="entry name" value="G2F"/>
    <property type="match status" value="1"/>
</dbReference>
<dbReference type="InterPro" id="IPR018097">
    <property type="entry name" value="EGF_Ca-bd_CS"/>
</dbReference>
<evidence type="ECO:0000256" key="5">
    <source>
        <dbReference type="ARBA" id="ARBA00022729"/>
    </source>
</evidence>
<feature type="non-terminal residue" evidence="15">
    <location>
        <position position="2293"/>
    </location>
</feature>
<dbReference type="FunFam" id="2.60.40.10:FF:000706">
    <property type="entry name" value="Hemicentin 1"/>
    <property type="match status" value="1"/>
</dbReference>
<dbReference type="PANTHER" id="PTHR10075:SF14">
    <property type="entry name" value="CELL ADHESION MOLECULE DSCAM2-RELATED"/>
    <property type="match status" value="1"/>
</dbReference>
<feature type="domain" description="EGF-like" evidence="12">
    <location>
        <begin position="2023"/>
        <end position="2063"/>
    </location>
</feature>
<feature type="domain" description="Ig-like" evidence="13">
    <location>
        <begin position="733"/>
        <end position="815"/>
    </location>
</feature>
<dbReference type="PROSITE" id="PS01187">
    <property type="entry name" value="EGF_CA"/>
    <property type="match status" value="4"/>
</dbReference>
<dbReference type="InterPro" id="IPR009017">
    <property type="entry name" value="GFP"/>
</dbReference>
<feature type="domain" description="Ig-like" evidence="13">
    <location>
        <begin position="1515"/>
        <end position="1600"/>
    </location>
</feature>
<dbReference type="PROSITE" id="PS00010">
    <property type="entry name" value="ASX_HYDROXYL"/>
    <property type="match status" value="3"/>
</dbReference>
<dbReference type="SUPFAM" id="SSF48726">
    <property type="entry name" value="Immunoglobulin"/>
    <property type="match status" value="18"/>
</dbReference>
<evidence type="ECO:0000259" key="13">
    <source>
        <dbReference type="PROSITE" id="PS50835"/>
    </source>
</evidence>
<dbReference type="GO" id="GO:0005509">
    <property type="term" value="F:calcium ion binding"/>
    <property type="evidence" value="ECO:0007669"/>
    <property type="project" value="InterPro"/>
</dbReference>
<keyword evidence="8" id="KW-1015">Disulfide bond</keyword>
<gene>
    <name evidence="15" type="primary">Hmcn2_2</name>
    <name evidence="15" type="ORF">GTO96_0023224</name>
</gene>
<dbReference type="PANTHER" id="PTHR10075">
    <property type="entry name" value="BASIGIN RELATED"/>
    <property type="match status" value="1"/>
</dbReference>
<keyword evidence="16" id="KW-1185">Reference proteome</keyword>
<dbReference type="PROSITE" id="PS50835">
    <property type="entry name" value="IG_LIKE"/>
    <property type="match status" value="16"/>
</dbReference>
<dbReference type="PROSITE" id="PS50026">
    <property type="entry name" value="EGF_3"/>
    <property type="match status" value="3"/>
</dbReference>
<dbReference type="FunFam" id="2.60.40.10:FF:000186">
    <property type="entry name" value="Hemicentin 1"/>
    <property type="match status" value="3"/>
</dbReference>
<evidence type="ECO:0000313" key="16">
    <source>
        <dbReference type="Proteomes" id="UP000886611"/>
    </source>
</evidence>
<feature type="domain" description="Ig-like" evidence="13">
    <location>
        <begin position="549"/>
        <end position="635"/>
    </location>
</feature>
<dbReference type="InterPro" id="IPR000884">
    <property type="entry name" value="TSP1_rpt"/>
</dbReference>
<dbReference type="Gene3D" id="2.10.25.10">
    <property type="entry name" value="Laminin"/>
    <property type="match status" value="5"/>
</dbReference>
<feature type="non-terminal residue" evidence="15">
    <location>
        <position position="1"/>
    </location>
</feature>
<dbReference type="SUPFAM" id="SSF57196">
    <property type="entry name" value="EGF/Laminin"/>
    <property type="match status" value="1"/>
</dbReference>
<dbReference type="FunFam" id="2.60.40.10:FF:000285">
    <property type="entry name" value="Hemicentin 1"/>
    <property type="match status" value="4"/>
</dbReference>
<evidence type="ECO:0000313" key="15">
    <source>
        <dbReference type="EMBL" id="KAG2469773.1"/>
    </source>
</evidence>
<dbReference type="InterPro" id="IPR001881">
    <property type="entry name" value="EGF-like_Ca-bd_dom"/>
</dbReference>
<dbReference type="InterPro" id="IPR013783">
    <property type="entry name" value="Ig-like_fold"/>
</dbReference>
<feature type="domain" description="Ig-like" evidence="13">
    <location>
        <begin position="818"/>
        <end position="906"/>
    </location>
</feature>
<dbReference type="Pfam" id="PF13927">
    <property type="entry name" value="Ig_3"/>
    <property type="match status" value="9"/>
</dbReference>
<feature type="domain" description="Ig-like" evidence="13">
    <location>
        <begin position="915"/>
        <end position="1001"/>
    </location>
</feature>
<feature type="domain" description="Ig-like" evidence="13">
    <location>
        <begin position="1245"/>
        <end position="1331"/>
    </location>
</feature>
<dbReference type="FunFam" id="2.10.25.10:FF:000210">
    <property type="entry name" value="Hemicentin 1"/>
    <property type="match status" value="1"/>
</dbReference>
<feature type="domain" description="Ig-like" evidence="13">
    <location>
        <begin position="451"/>
        <end position="541"/>
    </location>
</feature>
<feature type="domain" description="EGF-like" evidence="12">
    <location>
        <begin position="1898"/>
        <end position="1937"/>
    </location>
</feature>
<feature type="domain" description="Ig-like" evidence="13">
    <location>
        <begin position="104"/>
        <end position="195"/>
    </location>
</feature>
<comment type="caution">
    <text evidence="11">Lacks conserved residue(s) required for the propagation of feature annotation.</text>
</comment>
<dbReference type="CDD" id="cd00054">
    <property type="entry name" value="EGF_CA"/>
    <property type="match status" value="5"/>
</dbReference>
<dbReference type="InterPro" id="IPR036383">
    <property type="entry name" value="TSP1_rpt_sf"/>
</dbReference>
<name>A0A8X7XJC0_POLSE</name>
<dbReference type="SMART" id="SM00181">
    <property type="entry name" value="EGF"/>
    <property type="match status" value="5"/>
</dbReference>
<evidence type="ECO:0000256" key="2">
    <source>
        <dbReference type="ARBA" id="ARBA00022525"/>
    </source>
</evidence>
<dbReference type="SMART" id="SM00409">
    <property type="entry name" value="IG"/>
    <property type="match status" value="17"/>
</dbReference>
<dbReference type="FunFam" id="2.10.25.10:FF:000383">
    <property type="entry name" value="Hemicentin 1"/>
    <property type="match status" value="1"/>
</dbReference>
<dbReference type="Pfam" id="PF00090">
    <property type="entry name" value="TSP_1"/>
    <property type="match status" value="1"/>
</dbReference>
<comment type="subcellular location">
    <subcellularLocation>
        <location evidence="1">Secreted</location>
        <location evidence="1">Extracellular space</location>
        <location evidence="1">Extracellular matrix</location>
    </subcellularLocation>
</comment>
<evidence type="ECO:0000256" key="11">
    <source>
        <dbReference type="PROSITE-ProRule" id="PRU00076"/>
    </source>
</evidence>
<evidence type="ECO:0000259" key="12">
    <source>
        <dbReference type="PROSITE" id="PS50026"/>
    </source>
</evidence>
<dbReference type="InterPro" id="IPR036179">
    <property type="entry name" value="Ig-like_dom_sf"/>
</dbReference>
<dbReference type="InterPro" id="IPR006605">
    <property type="entry name" value="G2_nidogen/fibulin_G2F"/>
</dbReference>
<protein>
    <submittedName>
        <fullName evidence="15">HMCN2 protein</fullName>
    </submittedName>
</protein>
<dbReference type="FunFam" id="2.60.40.10:FF:000130">
    <property type="entry name" value="Hemicentin 1"/>
    <property type="match status" value="3"/>
</dbReference>
<dbReference type="SMART" id="SM00406">
    <property type="entry name" value="IGv"/>
    <property type="match status" value="8"/>
</dbReference>
<dbReference type="Pfam" id="PF07679">
    <property type="entry name" value="I-set"/>
    <property type="match status" value="8"/>
</dbReference>
<feature type="domain" description="Ig-like" evidence="13">
    <location>
        <begin position="1110"/>
        <end position="1196"/>
    </location>
</feature>
<dbReference type="SUPFAM" id="SSF57184">
    <property type="entry name" value="Growth factor receptor domain"/>
    <property type="match status" value="2"/>
</dbReference>
<evidence type="ECO:0000256" key="6">
    <source>
        <dbReference type="ARBA" id="ARBA00022737"/>
    </source>
</evidence>
<dbReference type="Pfam" id="PF07474">
    <property type="entry name" value="G2F"/>
    <property type="match status" value="1"/>
</dbReference>
<dbReference type="FunFam" id="2.10.25.10:FF:000010">
    <property type="entry name" value="Pro-epidermal growth factor"/>
    <property type="match status" value="1"/>
</dbReference>
<dbReference type="Gene3D" id="2.40.155.10">
    <property type="entry name" value="Green fluorescent protein"/>
    <property type="match status" value="1"/>
</dbReference>
<feature type="domain" description="EGF-like" evidence="12">
    <location>
        <begin position="1980"/>
        <end position="2015"/>
    </location>
</feature>
<feature type="domain" description="Ig-like" evidence="13">
    <location>
        <begin position="200"/>
        <end position="290"/>
    </location>
</feature>
<keyword evidence="2" id="KW-0964">Secreted</keyword>
<comment type="caution">
    <text evidence="15">The sequence shown here is derived from an EMBL/GenBank/DDBJ whole genome shotgun (WGS) entry which is preliminary data.</text>
</comment>
<dbReference type="EMBL" id="JAATIS010000147">
    <property type="protein sequence ID" value="KAG2469773.1"/>
    <property type="molecule type" value="Genomic_DNA"/>
</dbReference>
<evidence type="ECO:0000256" key="8">
    <source>
        <dbReference type="ARBA" id="ARBA00023157"/>
    </source>
</evidence>
<dbReference type="Gene3D" id="2.60.40.10">
    <property type="entry name" value="Immunoglobulins"/>
    <property type="match status" value="18"/>
</dbReference>
<dbReference type="SMART" id="SM00408">
    <property type="entry name" value="IGc2"/>
    <property type="match status" value="17"/>
</dbReference>
<dbReference type="PROSITE" id="PS01186">
    <property type="entry name" value="EGF_2"/>
    <property type="match status" value="1"/>
</dbReference>
<dbReference type="InterPro" id="IPR007110">
    <property type="entry name" value="Ig-like_dom"/>
</dbReference>
<dbReference type="InterPro" id="IPR003598">
    <property type="entry name" value="Ig_sub2"/>
</dbReference>
<dbReference type="GO" id="GO:0007399">
    <property type="term" value="P:nervous system development"/>
    <property type="evidence" value="ECO:0007669"/>
    <property type="project" value="UniProtKB-ARBA"/>
</dbReference>
<evidence type="ECO:0000256" key="9">
    <source>
        <dbReference type="ARBA" id="ARBA00023180"/>
    </source>
</evidence>
<dbReference type="SUPFAM" id="SSF54511">
    <property type="entry name" value="GFP-like"/>
    <property type="match status" value="1"/>
</dbReference>
<dbReference type="SUPFAM" id="SSF82895">
    <property type="entry name" value="TSP-1 type 1 repeat"/>
    <property type="match status" value="1"/>
</dbReference>
<dbReference type="FunFam" id="2.20.100.10:FF:000007">
    <property type="entry name" value="Thrombospondin 1"/>
    <property type="match status" value="1"/>
</dbReference>
<evidence type="ECO:0000256" key="7">
    <source>
        <dbReference type="ARBA" id="ARBA00022837"/>
    </source>
</evidence>
<dbReference type="FunFam" id="2.60.40.10:FF:000032">
    <property type="entry name" value="palladin isoform X1"/>
    <property type="match status" value="3"/>
</dbReference>
<dbReference type="InterPro" id="IPR000152">
    <property type="entry name" value="EGF-type_Asp/Asn_hydroxyl_site"/>
</dbReference>
<keyword evidence="7" id="KW-0106">Calcium</keyword>
<dbReference type="Pfam" id="PF07645">
    <property type="entry name" value="EGF_CA"/>
    <property type="match status" value="5"/>
</dbReference>
<feature type="domain" description="Ig-like" evidence="13">
    <location>
        <begin position="1427"/>
        <end position="1508"/>
    </location>
</feature>
<dbReference type="PROSITE" id="PS50092">
    <property type="entry name" value="TSP1"/>
    <property type="match status" value="1"/>
</dbReference>
<feature type="domain" description="Ig-like" evidence="13">
    <location>
        <begin position="365"/>
        <end position="446"/>
    </location>
</feature>
<dbReference type="InterPro" id="IPR009030">
    <property type="entry name" value="Growth_fac_rcpt_cys_sf"/>
</dbReference>
<keyword evidence="3" id="KW-0272">Extracellular matrix</keyword>
<evidence type="ECO:0000259" key="14">
    <source>
        <dbReference type="PROSITE" id="PS50993"/>
    </source>
</evidence>
<feature type="domain" description="Nidogen G2 beta-barrel" evidence="14">
    <location>
        <begin position="1662"/>
        <end position="1884"/>
    </location>
</feature>
<dbReference type="InterPro" id="IPR013098">
    <property type="entry name" value="Ig_I-set"/>
</dbReference>
<dbReference type="FunFam" id="2.10.25.10:FF:000352">
    <property type="entry name" value="Hemicentin 1"/>
    <property type="match status" value="1"/>
</dbReference>
<feature type="domain" description="Ig-like" evidence="13">
    <location>
        <begin position="5"/>
        <end position="100"/>
    </location>
</feature>
<keyword evidence="6" id="KW-0677">Repeat</keyword>
<dbReference type="SMART" id="SM00179">
    <property type="entry name" value="EGF_CA"/>
    <property type="match status" value="5"/>
</dbReference>
<dbReference type="Proteomes" id="UP000886611">
    <property type="component" value="Unassembled WGS sequence"/>
</dbReference>
<keyword evidence="9" id="KW-0325">Glycoprotein</keyword>
<evidence type="ECO:0000256" key="1">
    <source>
        <dbReference type="ARBA" id="ARBA00004498"/>
    </source>
</evidence>
<sequence>MVAQPPWETNVREMAGEEKTELVEVVLSHPVSLSCESNAIPLPQISWYHNGKELSNSDGVVLLPGGSVLQIPVVREEDAGRYTCQAVNEAGADRMHYELVVLVPPVIQGKTLHLVEEVEVLVNGTLELRCEVSGNPSPSISWLKDGRALHNSLRHHISEKGKMLVVSMVQLGDMAGYTCVAENKAGSAERLYRVSVQAPPKIMGERHDKVSVIVGHMASLTCDVQAYPAPEITWYRDGNLLEFSSDLLVLPDPPTLKQRPGIDQDHMTLRAGSLVSFYCDAEGEPKPEVTWYRNGVQLSTGGGLQIHQHGLEIERVKSSVNNEVQITKATSSPDGMFPFKPDASRCICVNVLKQMSEKGGTKSGPLQQNITGTLGSIVLLHCEATGIPSPVISWLKDGTSIETRASSVSSSSSRVEIGPLRLLDTGIYICLARNAEGEARTLYSLTVQVPPSITGSGLLSEVSLSKGNQLTLECVASGIPKPELTWLKDGKLLDLSDTQHLTLSLDRSRLHFHLLRPHDSGTYSCLAENAAGRETKVHAVTVMEPPSIPNQSASPSNVTVNQDGVITLECQAVGSPPPHLSWLKNGMPLVLSPRTRVLTSGKMLRISQAQVTDSGIYTCVATSAAGTAERSYSLQVQEPPGVDRTEPSEQVTVIRGSAVTFTCEARGFPLPRLSWFKDGQSLSLHSNLLSDGLETRLRLPDVTTTDSGQYTCVASNQAGRSTKHFNLTVLEPPKISADGSPERVSLAVNNALELECTAFGIPPPRITWLKDGRPLDREGGLLRIEQVQVKDAGLYTCLASSAAGEDGKNHWVHVQVPPNILGSADSKPVTKPVTIVANRQLTLECRSDGEPPPSIEWFKDNNRILMDSRIQTLAGGQYLDIQEVSPSDSGEYSCVVTNIAGSSSLIFHVVVYITPVIKAGTSLVTAVVSQPALLPCVAEGLPAPTISWRKDGGLISLEGTRFDLLPDGSLRIKEVQLLDVGRYYCTASNAAGSAHNGVDLRVYGTYKIITSTHPVSPSILSGPVNVTLTANLRSPLSCEATGMPRPQVTWKKNGIPLDFSPYQNKYRLLASGSLIITSPTIEDEGVFECTATNEAGEERRTIDVSVQVPPTIIDDSPDITVTKMAAVVLPCYATGQPEPVVTWTMGGGRLGNRGADYRVLPTGALEITAALPSHAGRYTCSARNPAGLAFKHITLSVLGPRLAVLPNGALRISRVTSDDAGTYLCIAQNEAGKTLGETRLTVQVPPVLRASNQERTAVLNQSVSLVCEVEGQPKIEISWLKDGRPIRDGGRLKVLPNGTIWIQPTQRGDAGRYTCSAVNAAGMSSLDIRLVIHVPPLIVTDRTELSVIEGYQALLPCAAQGFPEMRISWEKGGSVVRDLPGKFTRLRSGQLVVEHAEADDAGLYTCVAENVAGTARRDIRLSVHVRPTFIELPGDVTLNTGQRLTLSCLAGGTPTPAVSWTVNNKPIPAAESHQGGQSSLVIENASKEDAGTYICKAENVAGVIKAISFVRIREPPILVGTSHVLQTEPLGRTLMLHCAVRGDPTPQIRWHKDGHLLTTSHRLWQLQNGSLTIYNTGSGDDGEYKCVAENEGGVAERTVILKVQSGYSDWTAWGPCSASCGQGVQERTRLCNNPIPSNGGRPCEGKDTETRMCHSKLCPGSVPTRARVSMIGMINEREFGVAFLSANISEDPEAGISTVRASINNIPPSVGPLMPVLLTVLAPVYWTTVFQAGDVRNGFSLTKGFFRQESQVEFGTGEILKLTHVARGLDSDGVLLVDVVLNGFVSETLSDANLALQEFSESYTQTGSGQLYAWSTQRLLLDRSFLSLRCNHSIIFEESVGLRGPLLQTLRVRSISANYHRQSQEVHFQFSTSLHVPDGRGDQCPDGFVLDSASYCSDINECEESSISPCHQRCLNTLGSFRCACNAGYQLVGKRCIDIDECTMNSCPAHKRCQNTEGGYQCLDSCTAGMTPAENGACVDIDECKDGSHHCRYNQVCENSIGGYRCTCPRGYRSQGVGRPCLDIDECQQLPKPCAHQCQNIPGSYRCLCPPGTALLGDGRSCAGLERVPAGSNSSTGVLTRLRPQLVSSHGGPLFTSLLFQPNGQDLLEGRRRTCPLGYTERGGVCVDIDECLEQDVRCGPNQMCFNTRGSYQCLDTPCPATYQKGSSPGTCFRPCTLDCAKDGPMTLQYKLLTLPLGVPANHNVIRLSAFSEAGLLQERTTFQILEQDGHGVGGALFGIRDEAGRGIIYTLRLLQTAGLAQLRVQATTHSDGGQVKYQSVFVIYIAISHYPY</sequence>
<feature type="domain" description="Ig-like" evidence="13">
    <location>
        <begin position="1335"/>
        <end position="1422"/>
    </location>
</feature>
<keyword evidence="4 11" id="KW-0245">EGF-like domain</keyword>
<dbReference type="InterPro" id="IPR003599">
    <property type="entry name" value="Ig_sub"/>
</dbReference>
<dbReference type="InterPro" id="IPR049883">
    <property type="entry name" value="NOTCH1_EGF-like"/>
</dbReference>
<dbReference type="CDD" id="cd00096">
    <property type="entry name" value="Ig"/>
    <property type="match status" value="5"/>
</dbReference>
<evidence type="ECO:0000256" key="3">
    <source>
        <dbReference type="ARBA" id="ARBA00022530"/>
    </source>
</evidence>
<proteinExistence type="predicted"/>
<evidence type="ECO:0000256" key="4">
    <source>
        <dbReference type="ARBA" id="ARBA00022536"/>
    </source>
</evidence>
<reference evidence="15 16" key="1">
    <citation type="journal article" date="2021" name="Cell">
        <title>Tracing the genetic footprints of vertebrate landing in non-teleost ray-finned fishes.</title>
        <authorList>
            <person name="Bi X."/>
            <person name="Wang K."/>
            <person name="Yang L."/>
            <person name="Pan H."/>
            <person name="Jiang H."/>
            <person name="Wei Q."/>
            <person name="Fang M."/>
            <person name="Yu H."/>
            <person name="Zhu C."/>
            <person name="Cai Y."/>
            <person name="He Y."/>
            <person name="Gan X."/>
            <person name="Zeng H."/>
            <person name="Yu D."/>
            <person name="Zhu Y."/>
            <person name="Jiang H."/>
            <person name="Qiu Q."/>
            <person name="Yang H."/>
            <person name="Zhang Y.E."/>
            <person name="Wang W."/>
            <person name="Zhu M."/>
            <person name="He S."/>
            <person name="Zhang G."/>
        </authorList>
    </citation>
    <scope>NUCLEOTIDE SEQUENCE [LARGE SCALE GENOMIC DNA]</scope>
    <source>
        <strain evidence="15">Bchr_013</strain>
    </source>
</reference>
<dbReference type="InterPro" id="IPR013106">
    <property type="entry name" value="Ig_V-set"/>
</dbReference>
<keyword evidence="10" id="KW-0393">Immunoglobulin domain</keyword>
<feature type="domain" description="Ig-like" evidence="13">
    <location>
        <begin position="640"/>
        <end position="728"/>
    </location>
</feature>
<evidence type="ECO:0000256" key="10">
    <source>
        <dbReference type="ARBA" id="ARBA00023319"/>
    </source>
</evidence>
<feature type="domain" description="Ig-like" evidence="13">
    <location>
        <begin position="1017"/>
        <end position="1105"/>
    </location>
</feature>
<dbReference type="InterPro" id="IPR000742">
    <property type="entry name" value="EGF"/>
</dbReference>
<dbReference type="SMART" id="SM00209">
    <property type="entry name" value="TSP1"/>
    <property type="match status" value="1"/>
</dbReference>
<organism evidence="15 16">
    <name type="scientific">Polypterus senegalus</name>
    <name type="common">Senegal bichir</name>
    <dbReference type="NCBI Taxonomy" id="55291"/>
    <lineage>
        <taxon>Eukaryota</taxon>
        <taxon>Metazoa</taxon>
        <taxon>Chordata</taxon>
        <taxon>Craniata</taxon>
        <taxon>Vertebrata</taxon>
        <taxon>Euteleostomi</taxon>
        <taxon>Actinopterygii</taxon>
        <taxon>Polypteriformes</taxon>
        <taxon>Polypteridae</taxon>
        <taxon>Polypterus</taxon>
    </lineage>
</organism>
<accession>A0A8X7XJC0</accession>